<proteinExistence type="predicted"/>
<dbReference type="GeneID" id="20564628"/>
<accession>I6ZW72</accession>
<dbReference type="RefSeq" id="XP_009265508.1">
    <property type="nucleotide sequence ID" value="XM_009267233.1"/>
</dbReference>
<reference evidence="1 2" key="1">
    <citation type="journal article" date="2012" name="Proc. Natl. Acad. Sci. U.S.A.">
        <title>Gain and loss of multiple functionally related, horizontally transferred genes in the reduced genomes of two microsporidian parasites.</title>
        <authorList>
            <person name="Pombert J.-F."/>
            <person name="Selman M."/>
            <person name="Burki F."/>
            <person name="Bardell F.T."/>
            <person name="Farinelli L."/>
            <person name="Solter L.F."/>
            <person name="Whitman D.W."/>
            <person name="Weiss L.M."/>
            <person name="Corradi N."/>
            <person name="Keeling P.J."/>
        </authorList>
    </citation>
    <scope>NUCLEOTIDE SEQUENCE [LARGE SCALE GENOMIC DNA]</scope>
    <source>
        <strain evidence="1 2">SJ-2008</strain>
    </source>
</reference>
<name>I6ZW72_ENCRO</name>
<evidence type="ECO:0000313" key="1">
    <source>
        <dbReference type="EMBL" id="AFN84011.1"/>
    </source>
</evidence>
<dbReference type="InterPro" id="IPR012677">
    <property type="entry name" value="Nucleotide-bd_a/b_plait_sf"/>
</dbReference>
<dbReference type="Proteomes" id="UP000010094">
    <property type="component" value="Chromosome XI"/>
</dbReference>
<dbReference type="Gene3D" id="3.30.70.330">
    <property type="match status" value="1"/>
</dbReference>
<dbReference type="SUPFAM" id="SSF54928">
    <property type="entry name" value="RNA-binding domain, RBD"/>
    <property type="match status" value="1"/>
</dbReference>
<dbReference type="AlphaFoldDB" id="I6ZW72"/>
<dbReference type="OrthoDB" id="2191725at2759"/>
<dbReference type="VEuPathDB" id="MicrosporidiaDB:EROM_110290"/>
<dbReference type="KEGG" id="ero:EROM_110290"/>
<dbReference type="EMBL" id="CP003530">
    <property type="protein sequence ID" value="AFN84011.1"/>
    <property type="molecule type" value="Genomic_DNA"/>
</dbReference>
<dbReference type="InterPro" id="IPR035979">
    <property type="entry name" value="RBD_domain_sf"/>
</dbReference>
<protein>
    <recommendedName>
        <fullName evidence="3">RNA-binding protein</fullName>
    </recommendedName>
</protein>
<dbReference type="GO" id="GO:0003676">
    <property type="term" value="F:nucleic acid binding"/>
    <property type="evidence" value="ECO:0007669"/>
    <property type="project" value="InterPro"/>
</dbReference>
<gene>
    <name evidence="1" type="ordered locus">EROM_110290</name>
</gene>
<evidence type="ECO:0000313" key="2">
    <source>
        <dbReference type="Proteomes" id="UP000010094"/>
    </source>
</evidence>
<organism evidence="1 2">
    <name type="scientific">Encephalitozoon romaleae (strain SJ-2008)</name>
    <name type="common">Microsporidian parasite</name>
    <dbReference type="NCBI Taxonomy" id="1178016"/>
    <lineage>
        <taxon>Eukaryota</taxon>
        <taxon>Fungi</taxon>
        <taxon>Fungi incertae sedis</taxon>
        <taxon>Microsporidia</taxon>
        <taxon>Unikaryonidae</taxon>
        <taxon>Encephalitozoon</taxon>
    </lineage>
</organism>
<evidence type="ECO:0008006" key="3">
    <source>
        <dbReference type="Google" id="ProtNLM"/>
    </source>
</evidence>
<sequence length="134" mass="15777">MQAPFDKHISPTVPYVLQRGRRASPKIEGISKYIRHLRIPVRKNELFVAGGTTRQALEEAFHEVDLIEDIRVFKRYAFLSFKSNANIDHIPGKCHNIGGKPMYVDYVRRDDIKFIPIRLRNRASLWYNHKNKFK</sequence>
<dbReference type="HOGENOM" id="CLU_1896190_0_0_1"/>
<keyword evidence="2" id="KW-1185">Reference proteome</keyword>